<proteinExistence type="predicted"/>
<reference evidence="1 2" key="1">
    <citation type="submission" date="2018-11" db="EMBL/GenBank/DDBJ databases">
        <authorList>
            <person name="Ye M.-Q."/>
            <person name="Du Z.-J."/>
        </authorList>
    </citation>
    <scope>NUCLEOTIDE SEQUENCE [LARGE SCALE GENOMIC DNA]</scope>
    <source>
        <strain evidence="1 2">U0105</strain>
    </source>
</reference>
<organism evidence="1 2">
    <name type="scientific">Alteromonas sediminis</name>
    <dbReference type="NCBI Taxonomy" id="2259342"/>
    <lineage>
        <taxon>Bacteria</taxon>
        <taxon>Pseudomonadati</taxon>
        <taxon>Pseudomonadota</taxon>
        <taxon>Gammaproteobacteria</taxon>
        <taxon>Alteromonadales</taxon>
        <taxon>Alteromonadaceae</taxon>
        <taxon>Alteromonas/Salinimonas group</taxon>
        <taxon>Alteromonas</taxon>
    </lineage>
</organism>
<dbReference type="EMBL" id="RPOK01000005">
    <property type="protein sequence ID" value="RPJ65299.1"/>
    <property type="molecule type" value="Genomic_DNA"/>
</dbReference>
<evidence type="ECO:0000313" key="2">
    <source>
        <dbReference type="Proteomes" id="UP000275281"/>
    </source>
</evidence>
<comment type="caution">
    <text evidence="1">The sequence shown here is derived from an EMBL/GenBank/DDBJ whole genome shotgun (WGS) entry which is preliminary data.</text>
</comment>
<dbReference type="Proteomes" id="UP000275281">
    <property type="component" value="Unassembled WGS sequence"/>
</dbReference>
<name>A0A3N5Y521_9ALTE</name>
<keyword evidence="2" id="KW-1185">Reference proteome</keyword>
<evidence type="ECO:0000313" key="1">
    <source>
        <dbReference type="EMBL" id="RPJ65299.1"/>
    </source>
</evidence>
<protein>
    <submittedName>
        <fullName evidence="1">Uncharacterized protein</fullName>
    </submittedName>
</protein>
<dbReference type="OrthoDB" id="6309035at2"/>
<gene>
    <name evidence="1" type="ORF">DRW07_15445</name>
</gene>
<dbReference type="RefSeq" id="WP_124028846.1">
    <property type="nucleotide sequence ID" value="NZ_JBHRSN010000014.1"/>
</dbReference>
<accession>A0A3N5Y521</accession>
<sequence length="249" mass="29404">MKERIGSANNKWKLTSDFSDRKLFKEHVSYPRLPKQSLPVRLKSTRDSNDLLCFQTNVLSNHYLSNTQILLALYLNNDLFQCLGGEVFVIARENVDFDSKIAHLFGKLGWEKLEVEYPSSDKFSDSYYLSSEVRNLLVEFCSSVNMKLEPKDIRNDLITLHDFGYITVSEMTFENSEQANEISNLKKKKPRPSLIHIRISPWMLEKSIWRRWKNKYTEKKRTKNFKERALLLLNHDDRLLNQFGFIQDK</sequence>
<dbReference type="AlphaFoldDB" id="A0A3N5Y521"/>